<name>A0AC61NMC5_9BACT</name>
<reference evidence="1" key="1">
    <citation type="submission" date="2021-08" db="EMBL/GenBank/DDBJ databases">
        <title>Novel anaerobic bacterium isolated from sea squirt in East Sea, Republic of Korea.</title>
        <authorList>
            <person name="Nguyen T.H."/>
            <person name="Li Z."/>
            <person name="Lee Y.-J."/>
            <person name="Ko J."/>
            <person name="Kim S.-G."/>
        </authorList>
    </citation>
    <scope>NUCLEOTIDE SEQUENCE</scope>
    <source>
        <strain evidence="1">KCTC 25031</strain>
    </source>
</reference>
<keyword evidence="2" id="KW-1185">Reference proteome</keyword>
<sequence>MYLKNLSVINYKNIGQVDLHLSHKFNCFIGKNGMGKTNILDTIYYLSFCKSYFSSSDKQNVMHDESFFMLQGTYQIGESQEVLSCGYKIGQKKKFKREDREYQKLSEHIGLFPLVLISPSDQNLIQGGSEARRKFMDGVISQYNKGFLHDLIAYNRTLLQRNQLLKQFASQRFFDEETLLVYDQQLIHYGGKIYTARANFIETFLPIFKKHYHFICNGQEQVDLIYKSALHKSSYEVLLKESRQKDLAMGYTTTGPHKDDLELKLDDYLMKKIGSQGQNKSYLISLKFAQFDFMKHLNKSTPILVLDDIFDKLDAERVEQIIDLVSKDDFGQIFISDTNREHIDQIFKKKGADYKIFQLDKGDVSELDQQL</sequence>
<protein>
    <submittedName>
        <fullName evidence="1">DNA replication and repair protein RecF</fullName>
    </submittedName>
</protein>
<evidence type="ECO:0000313" key="1">
    <source>
        <dbReference type="EMBL" id="QZE13652.1"/>
    </source>
</evidence>
<gene>
    <name evidence="1" type="primary">recF</name>
    <name evidence="1" type="ORF">K4L44_13925</name>
</gene>
<organism evidence="1 2">
    <name type="scientific">Halosquirtibacter laminarini</name>
    <dbReference type="NCBI Taxonomy" id="3374600"/>
    <lineage>
        <taxon>Bacteria</taxon>
        <taxon>Pseudomonadati</taxon>
        <taxon>Bacteroidota</taxon>
        <taxon>Bacteroidia</taxon>
        <taxon>Marinilabiliales</taxon>
        <taxon>Prolixibacteraceae</taxon>
        <taxon>Halosquirtibacter</taxon>
    </lineage>
</organism>
<evidence type="ECO:0000313" key="2">
    <source>
        <dbReference type="Proteomes" id="UP000826212"/>
    </source>
</evidence>
<proteinExistence type="predicted"/>
<dbReference type="Proteomes" id="UP000826212">
    <property type="component" value="Chromosome"/>
</dbReference>
<dbReference type="EMBL" id="CP081303">
    <property type="protein sequence ID" value="QZE13652.1"/>
    <property type="molecule type" value="Genomic_DNA"/>
</dbReference>
<accession>A0AC61NMC5</accession>